<feature type="non-terminal residue" evidence="11">
    <location>
        <position position="178"/>
    </location>
</feature>
<proteinExistence type="inferred from homology"/>
<evidence type="ECO:0000256" key="5">
    <source>
        <dbReference type="ARBA" id="ARBA00022927"/>
    </source>
</evidence>
<keyword evidence="4 10" id="KW-0812">Transmembrane</keyword>
<evidence type="ECO:0000313" key="11">
    <source>
        <dbReference type="EMBL" id="PIR96465.1"/>
    </source>
</evidence>
<evidence type="ECO:0000256" key="4">
    <source>
        <dbReference type="ARBA" id="ARBA00022692"/>
    </source>
</evidence>
<keyword evidence="8 10" id="KW-0472">Membrane</keyword>
<gene>
    <name evidence="11" type="ORF">COT92_01085</name>
</gene>
<evidence type="ECO:0000256" key="7">
    <source>
        <dbReference type="ARBA" id="ARBA00023010"/>
    </source>
</evidence>
<sequence length="178" mass="19524">MNKLLLIWKTKDLRNKIFIVLGLLLLTRVLAHVPIPGIDSSNLKAFFEQSQFFGLLNIFSGGGLTNFSIAMLGVGPYITASIIMQLLTIIMPSLSELSKEGGEAGRTLINQYTRYMTIALTPLQAFGTIRLLQSQGAGSVLGTFTPFQWFITLLSITAGTMLLMWIGEIMSEYDIGNG</sequence>
<feature type="transmembrane region" description="Helical" evidence="10">
    <location>
        <begin position="147"/>
        <end position="166"/>
    </location>
</feature>
<evidence type="ECO:0000256" key="1">
    <source>
        <dbReference type="ARBA" id="ARBA00004141"/>
    </source>
</evidence>
<dbReference type="PRINTS" id="PR00303">
    <property type="entry name" value="SECYTRNLCASE"/>
</dbReference>
<keyword evidence="6 10" id="KW-1133">Transmembrane helix</keyword>
<dbReference type="InterPro" id="IPR030659">
    <property type="entry name" value="SecY_CS"/>
</dbReference>
<dbReference type="GO" id="GO:0015031">
    <property type="term" value="P:protein transport"/>
    <property type="evidence" value="ECO:0007669"/>
    <property type="project" value="UniProtKB-KW"/>
</dbReference>
<dbReference type="AlphaFoldDB" id="A0A2H0VBK0"/>
<comment type="caution">
    <text evidence="11">The sequence shown here is derived from an EMBL/GenBank/DDBJ whole genome shotgun (WGS) entry which is preliminary data.</text>
</comment>
<organism evidence="11 12">
    <name type="scientific">Candidatus Doudnabacteria bacterium CG10_big_fil_rev_8_21_14_0_10_42_18</name>
    <dbReference type="NCBI Taxonomy" id="1974552"/>
    <lineage>
        <taxon>Bacteria</taxon>
        <taxon>Candidatus Doudnaibacteriota</taxon>
    </lineage>
</organism>
<keyword evidence="5" id="KW-0653">Protein transport</keyword>
<comment type="similarity">
    <text evidence="2 9">Belongs to the SecY/SEC61-alpha family.</text>
</comment>
<dbReference type="InterPro" id="IPR002208">
    <property type="entry name" value="SecY/SEC61-alpha"/>
</dbReference>
<dbReference type="SUPFAM" id="SSF103491">
    <property type="entry name" value="Preprotein translocase SecY subunit"/>
    <property type="match status" value="1"/>
</dbReference>
<dbReference type="EMBL" id="PFAK01000016">
    <property type="protein sequence ID" value="PIR96465.1"/>
    <property type="molecule type" value="Genomic_DNA"/>
</dbReference>
<keyword evidence="3" id="KW-0813">Transport</keyword>
<dbReference type="Gene3D" id="1.10.3370.10">
    <property type="entry name" value="SecY subunit domain"/>
    <property type="match status" value="1"/>
</dbReference>
<keyword evidence="7" id="KW-0811">Translocation</keyword>
<dbReference type="Pfam" id="PF00344">
    <property type="entry name" value="SecY"/>
    <property type="match status" value="1"/>
</dbReference>
<accession>A0A2H0VBK0</accession>
<reference evidence="12" key="1">
    <citation type="submission" date="2017-09" db="EMBL/GenBank/DDBJ databases">
        <title>Depth-based differentiation of microbial function through sediment-hosted aquifers and enrichment of novel symbionts in the deep terrestrial subsurface.</title>
        <authorList>
            <person name="Probst A.J."/>
            <person name="Ladd B."/>
            <person name="Jarett J.K."/>
            <person name="Geller-Mcgrath D.E."/>
            <person name="Sieber C.M.K."/>
            <person name="Emerson J.B."/>
            <person name="Anantharaman K."/>
            <person name="Thomas B.C."/>
            <person name="Malmstrom R."/>
            <person name="Stieglmeier M."/>
            <person name="Klingl A."/>
            <person name="Woyke T."/>
            <person name="Ryan C.M."/>
            <person name="Banfield J.F."/>
        </authorList>
    </citation>
    <scope>NUCLEOTIDE SEQUENCE [LARGE SCALE GENOMIC DNA]</scope>
</reference>
<protein>
    <submittedName>
        <fullName evidence="11">Preprotein translocase subunit SecY</fullName>
    </submittedName>
</protein>
<evidence type="ECO:0000256" key="9">
    <source>
        <dbReference type="RuleBase" id="RU004349"/>
    </source>
</evidence>
<dbReference type="PROSITE" id="PS00755">
    <property type="entry name" value="SECY_1"/>
    <property type="match status" value="1"/>
</dbReference>
<dbReference type="Proteomes" id="UP000230922">
    <property type="component" value="Unassembled WGS sequence"/>
</dbReference>
<dbReference type="InterPro" id="IPR023201">
    <property type="entry name" value="SecY_dom_sf"/>
</dbReference>
<comment type="subcellular location">
    <subcellularLocation>
        <location evidence="1">Membrane</location>
        <topology evidence="1">Multi-pass membrane protein</topology>
    </subcellularLocation>
</comment>
<evidence type="ECO:0000256" key="10">
    <source>
        <dbReference type="SAM" id="Phobius"/>
    </source>
</evidence>
<evidence type="ECO:0000313" key="12">
    <source>
        <dbReference type="Proteomes" id="UP000230922"/>
    </source>
</evidence>
<evidence type="ECO:0000256" key="8">
    <source>
        <dbReference type="ARBA" id="ARBA00023136"/>
    </source>
</evidence>
<evidence type="ECO:0000256" key="3">
    <source>
        <dbReference type="ARBA" id="ARBA00022448"/>
    </source>
</evidence>
<dbReference type="PANTHER" id="PTHR10906">
    <property type="entry name" value="SECY/SEC61-ALPHA FAMILY MEMBER"/>
    <property type="match status" value="1"/>
</dbReference>
<evidence type="ECO:0000256" key="6">
    <source>
        <dbReference type="ARBA" id="ARBA00022989"/>
    </source>
</evidence>
<name>A0A2H0VBK0_9BACT</name>
<feature type="transmembrane region" description="Helical" evidence="10">
    <location>
        <begin position="112"/>
        <end position="132"/>
    </location>
</feature>
<dbReference type="GO" id="GO:0016020">
    <property type="term" value="C:membrane"/>
    <property type="evidence" value="ECO:0007669"/>
    <property type="project" value="UniProtKB-SubCell"/>
</dbReference>
<evidence type="ECO:0000256" key="2">
    <source>
        <dbReference type="ARBA" id="ARBA00005751"/>
    </source>
</evidence>